<comment type="caution">
    <text evidence="2">The sequence shown here is derived from an EMBL/GenBank/DDBJ whole genome shotgun (WGS) entry which is preliminary data.</text>
</comment>
<evidence type="ECO:0000313" key="3">
    <source>
        <dbReference type="Proteomes" id="UP000467840"/>
    </source>
</evidence>
<reference evidence="2 3" key="1">
    <citation type="journal article" date="2020" name="Mol. Plant">
        <title>The Chromosome-Based Rubber Tree Genome Provides New Insights into Spurge Genome Evolution and Rubber Biosynthesis.</title>
        <authorList>
            <person name="Liu J."/>
            <person name="Shi C."/>
            <person name="Shi C.C."/>
            <person name="Li W."/>
            <person name="Zhang Q.J."/>
            <person name="Zhang Y."/>
            <person name="Li K."/>
            <person name="Lu H.F."/>
            <person name="Shi C."/>
            <person name="Zhu S.T."/>
            <person name="Xiao Z.Y."/>
            <person name="Nan H."/>
            <person name="Yue Y."/>
            <person name="Zhu X.G."/>
            <person name="Wu Y."/>
            <person name="Hong X.N."/>
            <person name="Fan G.Y."/>
            <person name="Tong Y."/>
            <person name="Zhang D."/>
            <person name="Mao C.L."/>
            <person name="Liu Y.L."/>
            <person name="Hao S.J."/>
            <person name="Liu W.Q."/>
            <person name="Lv M.Q."/>
            <person name="Zhang H.B."/>
            <person name="Liu Y."/>
            <person name="Hu-Tang G.R."/>
            <person name="Wang J.P."/>
            <person name="Wang J.H."/>
            <person name="Sun Y.H."/>
            <person name="Ni S.B."/>
            <person name="Chen W.B."/>
            <person name="Zhang X.C."/>
            <person name="Jiao Y.N."/>
            <person name="Eichler E.E."/>
            <person name="Li G.H."/>
            <person name="Liu X."/>
            <person name="Gao L.Z."/>
        </authorList>
    </citation>
    <scope>NUCLEOTIDE SEQUENCE [LARGE SCALE GENOMIC DNA]</scope>
    <source>
        <strain evidence="3">cv. GT1</strain>
        <tissue evidence="2">Leaf</tissue>
    </source>
</reference>
<dbReference type="Proteomes" id="UP000467840">
    <property type="component" value="Chromosome 15"/>
</dbReference>
<keyword evidence="3" id="KW-1185">Reference proteome</keyword>
<name>A0A6A6MR49_HEVBR</name>
<protein>
    <submittedName>
        <fullName evidence="2">Uncharacterized protein</fullName>
    </submittedName>
</protein>
<dbReference type="InterPro" id="IPR044231">
    <property type="entry name" value="SP1/SPL1"/>
</dbReference>
<evidence type="ECO:0000256" key="1">
    <source>
        <dbReference type="SAM" id="SignalP"/>
    </source>
</evidence>
<proteinExistence type="predicted"/>
<organism evidence="2 3">
    <name type="scientific">Hevea brasiliensis</name>
    <name type="common">Para rubber tree</name>
    <name type="synonym">Siphonia brasiliensis</name>
    <dbReference type="NCBI Taxonomy" id="3981"/>
    <lineage>
        <taxon>Eukaryota</taxon>
        <taxon>Viridiplantae</taxon>
        <taxon>Streptophyta</taxon>
        <taxon>Embryophyta</taxon>
        <taxon>Tracheophyta</taxon>
        <taxon>Spermatophyta</taxon>
        <taxon>Magnoliopsida</taxon>
        <taxon>eudicotyledons</taxon>
        <taxon>Gunneridae</taxon>
        <taxon>Pentapetalae</taxon>
        <taxon>rosids</taxon>
        <taxon>fabids</taxon>
        <taxon>Malpighiales</taxon>
        <taxon>Euphorbiaceae</taxon>
        <taxon>Crotonoideae</taxon>
        <taxon>Micrandreae</taxon>
        <taxon>Hevea</taxon>
    </lineage>
</organism>
<dbReference type="GO" id="GO:0004842">
    <property type="term" value="F:ubiquitin-protein transferase activity"/>
    <property type="evidence" value="ECO:0007669"/>
    <property type="project" value="InterPro"/>
</dbReference>
<accession>A0A6A6MR49</accession>
<dbReference type="EMBL" id="JAAGAX010000005">
    <property type="protein sequence ID" value="KAF2314908.1"/>
    <property type="molecule type" value="Genomic_DNA"/>
</dbReference>
<dbReference type="AlphaFoldDB" id="A0A6A6MR49"/>
<dbReference type="PANTHER" id="PTHR47568:SF2">
    <property type="entry name" value="E3 UBIQUITIN-PROTEIN LIGASE SP1-RELATED"/>
    <property type="match status" value="1"/>
</dbReference>
<feature type="signal peptide" evidence="1">
    <location>
        <begin position="1"/>
        <end position="24"/>
    </location>
</feature>
<sequence>MLPWAGISCCLSAAVFYLLGRSSGRDAEVLKSVTRVNQLKELGVRGASAFVLTVGGEVFEESGRSLVCGTLDYLQGLKILGVKHIERVLPMAVKDDIGTIQVQHPHKGHFMYLLGLLMNSL</sequence>
<gene>
    <name evidence="2" type="ORF">GH714_037143</name>
</gene>
<keyword evidence="1" id="KW-0732">Signal</keyword>
<evidence type="ECO:0000313" key="2">
    <source>
        <dbReference type="EMBL" id="KAF2314908.1"/>
    </source>
</evidence>
<feature type="chain" id="PRO_5025680012" evidence="1">
    <location>
        <begin position="25"/>
        <end position="121"/>
    </location>
</feature>
<dbReference type="GO" id="GO:0016567">
    <property type="term" value="P:protein ubiquitination"/>
    <property type="evidence" value="ECO:0007669"/>
    <property type="project" value="InterPro"/>
</dbReference>
<dbReference type="PANTHER" id="PTHR47568">
    <property type="match status" value="1"/>
</dbReference>